<dbReference type="EMBL" id="JADNRY010000152">
    <property type="protein sequence ID" value="KAF9063154.1"/>
    <property type="molecule type" value="Genomic_DNA"/>
</dbReference>
<keyword evidence="2" id="KW-0812">Transmembrane</keyword>
<keyword evidence="2" id="KW-1133">Transmembrane helix</keyword>
<comment type="caution">
    <text evidence="3">The sequence shown here is derived from an EMBL/GenBank/DDBJ whole genome shotgun (WGS) entry which is preliminary data.</text>
</comment>
<feature type="region of interest" description="Disordered" evidence="1">
    <location>
        <begin position="382"/>
        <end position="420"/>
    </location>
</feature>
<evidence type="ECO:0000256" key="1">
    <source>
        <dbReference type="SAM" id="MobiDB-lite"/>
    </source>
</evidence>
<reference evidence="3" key="1">
    <citation type="submission" date="2020-11" db="EMBL/GenBank/DDBJ databases">
        <authorList>
            <consortium name="DOE Joint Genome Institute"/>
            <person name="Ahrendt S."/>
            <person name="Riley R."/>
            <person name="Andreopoulos W."/>
            <person name="Labutti K."/>
            <person name="Pangilinan J."/>
            <person name="Ruiz-Duenas F.J."/>
            <person name="Barrasa J.M."/>
            <person name="Sanchez-Garcia M."/>
            <person name="Camarero S."/>
            <person name="Miyauchi S."/>
            <person name="Serrano A."/>
            <person name="Linde D."/>
            <person name="Babiker R."/>
            <person name="Drula E."/>
            <person name="Ayuso-Fernandez I."/>
            <person name="Pacheco R."/>
            <person name="Padilla G."/>
            <person name="Ferreira P."/>
            <person name="Barriuso J."/>
            <person name="Kellner H."/>
            <person name="Castanera R."/>
            <person name="Alfaro M."/>
            <person name="Ramirez L."/>
            <person name="Pisabarro A.G."/>
            <person name="Kuo A."/>
            <person name="Tritt A."/>
            <person name="Lipzen A."/>
            <person name="He G."/>
            <person name="Yan M."/>
            <person name="Ng V."/>
            <person name="Cullen D."/>
            <person name="Martin F."/>
            <person name="Rosso M.-N."/>
            <person name="Henrissat B."/>
            <person name="Hibbett D."/>
            <person name="Martinez A.T."/>
            <person name="Grigoriev I.V."/>
        </authorList>
    </citation>
    <scope>NUCLEOTIDE SEQUENCE</scope>
    <source>
        <strain evidence="3">AH 40177</strain>
    </source>
</reference>
<gene>
    <name evidence="3" type="ORF">BDP27DRAFT_1405908</name>
</gene>
<organism evidence="3 4">
    <name type="scientific">Rhodocollybia butyracea</name>
    <dbReference type="NCBI Taxonomy" id="206335"/>
    <lineage>
        <taxon>Eukaryota</taxon>
        <taxon>Fungi</taxon>
        <taxon>Dikarya</taxon>
        <taxon>Basidiomycota</taxon>
        <taxon>Agaricomycotina</taxon>
        <taxon>Agaricomycetes</taxon>
        <taxon>Agaricomycetidae</taxon>
        <taxon>Agaricales</taxon>
        <taxon>Marasmiineae</taxon>
        <taxon>Omphalotaceae</taxon>
        <taxon>Rhodocollybia</taxon>
    </lineage>
</organism>
<dbReference type="AlphaFoldDB" id="A0A9P5U278"/>
<feature type="compositionally biased region" description="Polar residues" evidence="1">
    <location>
        <begin position="390"/>
        <end position="401"/>
    </location>
</feature>
<name>A0A9P5U278_9AGAR</name>
<evidence type="ECO:0000256" key="2">
    <source>
        <dbReference type="SAM" id="Phobius"/>
    </source>
</evidence>
<feature type="transmembrane region" description="Helical" evidence="2">
    <location>
        <begin position="16"/>
        <end position="35"/>
    </location>
</feature>
<dbReference type="Proteomes" id="UP000772434">
    <property type="component" value="Unassembled WGS sequence"/>
</dbReference>
<proteinExistence type="predicted"/>
<protein>
    <submittedName>
        <fullName evidence="3">Uncharacterized protein</fullName>
    </submittedName>
</protein>
<feature type="compositionally biased region" description="Polar residues" evidence="1">
    <location>
        <begin position="234"/>
        <end position="245"/>
    </location>
</feature>
<feature type="region of interest" description="Disordered" evidence="1">
    <location>
        <begin position="198"/>
        <end position="258"/>
    </location>
</feature>
<evidence type="ECO:0000313" key="3">
    <source>
        <dbReference type="EMBL" id="KAF9063154.1"/>
    </source>
</evidence>
<accession>A0A9P5U278</accession>
<evidence type="ECO:0000313" key="4">
    <source>
        <dbReference type="Proteomes" id="UP000772434"/>
    </source>
</evidence>
<feature type="transmembrane region" description="Helical" evidence="2">
    <location>
        <begin position="50"/>
        <end position="70"/>
    </location>
</feature>
<keyword evidence="2" id="KW-0472">Membrane</keyword>
<sequence length="442" mass="46772">MPTQKPHSSSYSLKDLILVGSIIKFALSVTAAFLMRQRNGTVNGAVNDTLWAIAVVVMFQGFLGSVASWVDNRKQEERLHETLEEWDALWATNSSRNTSSAQLSITGPIDVVTAGNGQDGQADIDQSVAATDLSATSTNTPSPTIVASTYSSTFLPGLGEPLLLSQVENSGQNDGSIQINKGDDVGWETLQLTPALAQRNITRDVAPSGKDPRSSASPPAPGISVLADVKGTIEESSTTSPAVTDQSEEMDTHGNQYSSTEEIGLLSRDAGPNSGAAGCDSRYSELEETEAGQRRTITHDDPLTTGATSSIFVTSSTLRSATNSSLAFEADNFEVNQGMHPTTEGDGAGKQEHMEAIPSGKLSDAAVGLYEEQIAATYGSPLTSMRRDTGATSPSPTSQTFRLVPGEASGGEKQEHVEVTPDIVHQKYWSSRRTSAESGEKI</sequence>
<feature type="compositionally biased region" description="Basic and acidic residues" evidence="1">
    <location>
        <begin position="410"/>
        <end position="419"/>
    </location>
</feature>
<keyword evidence="4" id="KW-1185">Reference proteome</keyword>